<dbReference type="SUPFAM" id="SSF52540">
    <property type="entry name" value="P-loop containing nucleoside triphosphate hydrolases"/>
    <property type="match status" value="1"/>
</dbReference>
<evidence type="ECO:0000313" key="3">
    <source>
        <dbReference type="Proteomes" id="UP000529652"/>
    </source>
</evidence>
<dbReference type="GO" id="GO:0003678">
    <property type="term" value="F:DNA helicase activity"/>
    <property type="evidence" value="ECO:0007669"/>
    <property type="project" value="UniProtKB-EC"/>
</dbReference>
<proteinExistence type="predicted"/>
<dbReference type="PANTHER" id="PTHR30153">
    <property type="entry name" value="REPLICATIVE DNA HELICASE DNAB"/>
    <property type="match status" value="1"/>
</dbReference>
<dbReference type="GO" id="GO:0005829">
    <property type="term" value="C:cytosol"/>
    <property type="evidence" value="ECO:0007669"/>
    <property type="project" value="TreeGrafter"/>
</dbReference>
<comment type="caution">
    <text evidence="2">The sequence shown here is derived from an EMBL/GenBank/DDBJ whole genome shotgun (WGS) entry which is preliminary data.</text>
</comment>
<dbReference type="Proteomes" id="UP000529652">
    <property type="component" value="Unassembled WGS sequence"/>
</dbReference>
<feature type="domain" description="SF4 helicase" evidence="1">
    <location>
        <begin position="1"/>
        <end position="74"/>
    </location>
</feature>
<dbReference type="GO" id="GO:0016787">
    <property type="term" value="F:hydrolase activity"/>
    <property type="evidence" value="ECO:0007669"/>
    <property type="project" value="UniProtKB-KW"/>
</dbReference>
<reference evidence="2 3" key="1">
    <citation type="submission" date="2020-08" db="EMBL/GenBank/DDBJ databases">
        <title>Genomic Encyclopedia of Type Strains, Phase IV (KMG-IV): sequencing the most valuable type-strain genomes for metagenomic binning, comparative biology and taxonomic classification.</title>
        <authorList>
            <person name="Goeker M."/>
        </authorList>
    </citation>
    <scope>NUCLEOTIDE SEQUENCE [LARGE SCALE GENOMIC DNA]</scope>
    <source>
        <strain evidence="2 3">DSM 10508</strain>
    </source>
</reference>
<dbReference type="GO" id="GO:0005524">
    <property type="term" value="F:ATP binding"/>
    <property type="evidence" value="ECO:0007669"/>
    <property type="project" value="InterPro"/>
</dbReference>
<evidence type="ECO:0000313" key="2">
    <source>
        <dbReference type="EMBL" id="MBB5141668.1"/>
    </source>
</evidence>
<sequence>MATLRESGVLEQDADIVIFLHQDNEKCKENTSTLIDNLVEVKVLVAKNRNGPTGTVTMDFIPKFIKFIYKKKQLAKISC</sequence>
<keyword evidence="2" id="KW-0347">Helicase</keyword>
<dbReference type="PROSITE" id="PS51199">
    <property type="entry name" value="SF4_HELICASE"/>
    <property type="match status" value="1"/>
</dbReference>
<keyword evidence="2" id="KW-0378">Hydrolase</keyword>
<keyword evidence="2" id="KW-0067">ATP-binding</keyword>
<dbReference type="AlphaFoldDB" id="A0AB34Z301"/>
<dbReference type="Pfam" id="PF03796">
    <property type="entry name" value="DnaB_C"/>
    <property type="match status" value="1"/>
</dbReference>
<dbReference type="InterPro" id="IPR007694">
    <property type="entry name" value="DNA_helicase_DnaB-like_C"/>
</dbReference>
<gene>
    <name evidence="2" type="ORF">HNP63_001089</name>
</gene>
<dbReference type="PANTHER" id="PTHR30153:SF2">
    <property type="entry name" value="REPLICATIVE DNA HELICASE"/>
    <property type="match status" value="1"/>
</dbReference>
<dbReference type="InterPro" id="IPR027417">
    <property type="entry name" value="P-loop_NTPase"/>
</dbReference>
<keyword evidence="2" id="KW-0547">Nucleotide-binding</keyword>
<organism evidence="2 3">
    <name type="scientific">Borreliella afzelii</name>
    <name type="common">Borrelia afzelii</name>
    <dbReference type="NCBI Taxonomy" id="29518"/>
    <lineage>
        <taxon>Bacteria</taxon>
        <taxon>Pseudomonadati</taxon>
        <taxon>Spirochaetota</taxon>
        <taxon>Spirochaetia</taxon>
        <taxon>Spirochaetales</taxon>
        <taxon>Borreliaceae</taxon>
        <taxon>Borreliella</taxon>
    </lineage>
</organism>
<dbReference type="GO" id="GO:0006260">
    <property type="term" value="P:DNA replication"/>
    <property type="evidence" value="ECO:0007669"/>
    <property type="project" value="InterPro"/>
</dbReference>
<dbReference type="EMBL" id="JACHGM010000008">
    <property type="protein sequence ID" value="MBB5141668.1"/>
    <property type="molecule type" value="Genomic_DNA"/>
</dbReference>
<name>A0AB34Z301_BORAF</name>
<evidence type="ECO:0000259" key="1">
    <source>
        <dbReference type="PROSITE" id="PS51199"/>
    </source>
</evidence>
<dbReference type="Gene3D" id="3.40.50.300">
    <property type="entry name" value="P-loop containing nucleotide triphosphate hydrolases"/>
    <property type="match status" value="1"/>
</dbReference>
<protein>
    <submittedName>
        <fullName evidence="2">Replicative DNA helicase</fullName>
        <ecNumber evidence="2">3.6.4.12</ecNumber>
    </submittedName>
</protein>
<accession>A0AB34Z301</accession>
<dbReference type="EC" id="3.6.4.12" evidence="2"/>